<dbReference type="Proteomes" id="UP000606974">
    <property type="component" value="Unassembled WGS sequence"/>
</dbReference>
<sequence length="144" mass="15558">MATLKQCAECKSVRPQLGGPAQGSSNFGTESLCAKRVGNRLRQNFRRNQDSHTGKGQSSLVTEASAAAHSVPTGCDPFNISPPSPESAKAVRKMTSHDQPRHNDIAPTIFDQLPQNDLGGYFVGGLPYPSYLKSIQQMLLAWCV</sequence>
<keyword evidence="3" id="KW-1185">Reference proteome</keyword>
<name>A0A8H7A6X6_9EURO</name>
<organism evidence="2 3">
    <name type="scientific">Endocarpon pusillum</name>
    <dbReference type="NCBI Taxonomy" id="364733"/>
    <lineage>
        <taxon>Eukaryota</taxon>
        <taxon>Fungi</taxon>
        <taxon>Dikarya</taxon>
        <taxon>Ascomycota</taxon>
        <taxon>Pezizomycotina</taxon>
        <taxon>Eurotiomycetes</taxon>
        <taxon>Chaetothyriomycetidae</taxon>
        <taxon>Verrucariales</taxon>
        <taxon>Verrucariaceae</taxon>
        <taxon>Endocarpon</taxon>
    </lineage>
</organism>
<proteinExistence type="predicted"/>
<evidence type="ECO:0000256" key="1">
    <source>
        <dbReference type="SAM" id="MobiDB-lite"/>
    </source>
</evidence>
<gene>
    <name evidence="2" type="ORF">GJ744_006178</name>
</gene>
<reference evidence="2" key="1">
    <citation type="submission" date="2020-02" db="EMBL/GenBank/DDBJ databases">
        <authorList>
            <person name="Palmer J.M."/>
        </authorList>
    </citation>
    <scope>NUCLEOTIDE SEQUENCE</scope>
    <source>
        <strain evidence="2">EPUS1.4</strain>
        <tissue evidence="2">Thallus</tissue>
    </source>
</reference>
<evidence type="ECO:0000313" key="3">
    <source>
        <dbReference type="Proteomes" id="UP000606974"/>
    </source>
</evidence>
<dbReference type="EMBL" id="JAACFV010000279">
    <property type="protein sequence ID" value="KAF7502277.1"/>
    <property type="molecule type" value="Genomic_DNA"/>
</dbReference>
<dbReference type="AlphaFoldDB" id="A0A8H7A6X6"/>
<protein>
    <submittedName>
        <fullName evidence="2">Uncharacterized protein</fullName>
    </submittedName>
</protein>
<feature type="region of interest" description="Disordered" evidence="1">
    <location>
        <begin position="44"/>
        <end position="88"/>
    </location>
</feature>
<accession>A0A8H7A6X6</accession>
<evidence type="ECO:0000313" key="2">
    <source>
        <dbReference type="EMBL" id="KAF7502277.1"/>
    </source>
</evidence>
<comment type="caution">
    <text evidence="2">The sequence shown here is derived from an EMBL/GenBank/DDBJ whole genome shotgun (WGS) entry which is preliminary data.</text>
</comment>